<feature type="region of interest" description="Disordered" evidence="1">
    <location>
        <begin position="217"/>
        <end position="242"/>
    </location>
</feature>
<feature type="compositionally biased region" description="Basic and acidic residues" evidence="1">
    <location>
        <begin position="97"/>
        <end position="106"/>
    </location>
</feature>
<reference evidence="2 3" key="2">
    <citation type="submission" date="2017-10" db="EMBL/GenBank/DDBJ databases">
        <title>Extensive intraspecific genome diversity in a model arbuscular mycorrhizal fungus.</title>
        <authorList>
            <person name="Chen E.C.H."/>
            <person name="Morin E."/>
            <person name="Baudet D."/>
            <person name="Noel J."/>
            <person name="Ndikumana S."/>
            <person name="Charron P."/>
            <person name="St-Onge C."/>
            <person name="Giorgi J."/>
            <person name="Grigoriev I.V."/>
            <person name="Roux C."/>
            <person name="Martin F.M."/>
            <person name="Corradi N."/>
        </authorList>
    </citation>
    <scope>NUCLEOTIDE SEQUENCE [LARGE SCALE GENOMIC DNA]</scope>
    <source>
        <strain evidence="2 3">C2</strain>
    </source>
</reference>
<feature type="compositionally biased region" description="Basic and acidic residues" evidence="1">
    <location>
        <begin position="113"/>
        <end position="123"/>
    </location>
</feature>
<evidence type="ECO:0000313" key="3">
    <source>
        <dbReference type="Proteomes" id="UP000233469"/>
    </source>
</evidence>
<dbReference type="VEuPathDB" id="FungiDB:RhiirA1_468193"/>
<accession>A0A2N1M6G7</accession>
<dbReference type="Proteomes" id="UP000233469">
    <property type="component" value="Unassembled WGS sequence"/>
</dbReference>
<evidence type="ECO:0000256" key="1">
    <source>
        <dbReference type="SAM" id="MobiDB-lite"/>
    </source>
</evidence>
<dbReference type="EMBL" id="LLXL01004647">
    <property type="protein sequence ID" value="PKK57200.1"/>
    <property type="molecule type" value="Genomic_DNA"/>
</dbReference>
<reference evidence="2 3" key="1">
    <citation type="submission" date="2016-04" db="EMBL/GenBank/DDBJ databases">
        <title>Genome analyses suggest a sexual origin of heterokaryosis in a supposedly ancient asexual fungus.</title>
        <authorList>
            <person name="Ropars J."/>
            <person name="Sedzielewska K."/>
            <person name="Noel J."/>
            <person name="Charron P."/>
            <person name="Farinelli L."/>
            <person name="Marton T."/>
            <person name="Kruger M."/>
            <person name="Pelin A."/>
            <person name="Brachmann A."/>
            <person name="Corradi N."/>
        </authorList>
    </citation>
    <scope>NUCLEOTIDE SEQUENCE [LARGE SCALE GENOMIC DNA]</scope>
    <source>
        <strain evidence="2 3">C2</strain>
    </source>
</reference>
<dbReference type="AlphaFoldDB" id="A0A2N1M6G7"/>
<organism evidence="2 3">
    <name type="scientific">Rhizophagus irregularis</name>
    <dbReference type="NCBI Taxonomy" id="588596"/>
    <lineage>
        <taxon>Eukaryota</taxon>
        <taxon>Fungi</taxon>
        <taxon>Fungi incertae sedis</taxon>
        <taxon>Mucoromycota</taxon>
        <taxon>Glomeromycotina</taxon>
        <taxon>Glomeromycetes</taxon>
        <taxon>Glomerales</taxon>
        <taxon>Glomeraceae</taxon>
        <taxon>Rhizophagus</taxon>
    </lineage>
</organism>
<gene>
    <name evidence="2" type="ORF">RhiirC2_798491</name>
</gene>
<comment type="caution">
    <text evidence="2">The sequence shown here is derived from an EMBL/GenBank/DDBJ whole genome shotgun (WGS) entry which is preliminary data.</text>
</comment>
<dbReference type="VEuPathDB" id="FungiDB:RhiirFUN_013118"/>
<feature type="region of interest" description="Disordered" evidence="1">
    <location>
        <begin position="97"/>
        <end position="123"/>
    </location>
</feature>
<name>A0A2N1M6G7_9GLOM</name>
<dbReference type="VEuPathDB" id="FungiDB:FUN_016370"/>
<feature type="compositionally biased region" description="Basic and acidic residues" evidence="1">
    <location>
        <begin position="223"/>
        <end position="241"/>
    </location>
</feature>
<proteinExistence type="predicted"/>
<sequence>MGDSMGKVYRDVVNHEYSSQSIECGKDNSSEKKKDYQIAINQDGNLLLHLIRKEVNFSSQNKSDKPVDSDTINETIACFKIDNDFEIIKFYNSKKTEDSLGDDKTTTKHKKSSSGDDEKNDKSKWSLDISNVHKNKKNDSDDSEYIFFVAISRINIDEDMKQEKDKKDDKKKAKIQFKPLFDHNDKSVETIISVKPEFKKGIEKGIAIRLELKNQNTENENEGNEKGENEKEEKKSGEKEKGKKKKYDLSGVTCYYSNKISGICRFIEVSNENDQPSNDSQLKRFVISVTDIEFPWNI</sequence>
<evidence type="ECO:0000313" key="2">
    <source>
        <dbReference type="EMBL" id="PKK57200.1"/>
    </source>
</evidence>
<protein>
    <submittedName>
        <fullName evidence="2">Uncharacterized protein</fullName>
    </submittedName>
</protein>